<dbReference type="HOGENOM" id="CLU_1562437_0_0_1"/>
<reference evidence="3" key="1">
    <citation type="submission" date="2008-07" db="EMBL/GenBank/DDBJ databases">
        <title>Annotation of Ajellomyces capsulatus strain H88.</title>
        <authorList>
            <person name="Champion M."/>
            <person name="Cuomo C."/>
            <person name="Ma L.-J."/>
            <person name="Henn M.R."/>
            <person name="Sil A."/>
            <person name="Goldman B."/>
            <person name="Young S.K."/>
            <person name="Kodira C.D."/>
            <person name="Zeng Q."/>
            <person name="Koehrsen M."/>
            <person name="Alvarado L."/>
            <person name="Berlin A."/>
            <person name="Borenstein D."/>
            <person name="Chen Z."/>
            <person name="Engels R."/>
            <person name="Freedman E."/>
            <person name="Gellesch M."/>
            <person name="Goldberg J."/>
            <person name="Griggs A."/>
            <person name="Gujja S."/>
            <person name="Heiman D."/>
            <person name="Hepburn T."/>
            <person name="Howarth C."/>
            <person name="Jen D."/>
            <person name="Larson L."/>
            <person name="Lewis B."/>
            <person name="Mehta T."/>
            <person name="Park D."/>
            <person name="Pearson M."/>
            <person name="Roberts A."/>
            <person name="Saif S."/>
            <person name="Shea T."/>
            <person name="Shenoy N."/>
            <person name="Sisk P."/>
            <person name="Stolte C."/>
            <person name="Sykes S."/>
            <person name="Walk T."/>
            <person name="White J."/>
            <person name="Yandava C."/>
            <person name="Klein B."/>
            <person name="McEwen J.G."/>
            <person name="Puccia R."/>
            <person name="Goldman G.H."/>
            <person name="Felipe M.S."/>
            <person name="Nino-Vega G."/>
            <person name="San-Blas G."/>
            <person name="Taylor J."/>
            <person name="Mendoza L."/>
            <person name="Galagan J."/>
            <person name="Nusbaum C."/>
            <person name="Birren B."/>
        </authorList>
    </citation>
    <scope>NUCLEOTIDE SEQUENCE [LARGE SCALE GENOMIC DNA]</scope>
    <source>
        <strain evidence="3">H88</strain>
    </source>
</reference>
<dbReference type="EMBL" id="DS990642">
    <property type="protein sequence ID" value="EGC48813.1"/>
    <property type="molecule type" value="Genomic_DNA"/>
</dbReference>
<dbReference type="AlphaFoldDB" id="F0USD6"/>
<proteinExistence type="predicted"/>
<name>F0USD6_AJEC8</name>
<gene>
    <name evidence="2" type="ORF">HCEG_08028</name>
</gene>
<sequence>MRLEEVGEFTGNRDPKSRRAQREQTEKKAQRGRMEAWRGKDTGGSSFRRSEEFFQRQPSTEQTSKQQTARGRNRGMRSPGQGEQSSNRREISVGRWRWSCSSSRELVGVVVAVVVVVSNPSSSQPASRTSIPCHLLRIPIKVHNLPPEPRLPPSLIDGGNDFKPGCGEKSK</sequence>
<feature type="region of interest" description="Disordered" evidence="1">
    <location>
        <begin position="144"/>
        <end position="171"/>
    </location>
</feature>
<evidence type="ECO:0000256" key="1">
    <source>
        <dbReference type="SAM" id="MobiDB-lite"/>
    </source>
</evidence>
<evidence type="ECO:0000313" key="2">
    <source>
        <dbReference type="EMBL" id="EGC48813.1"/>
    </source>
</evidence>
<feature type="compositionally biased region" description="Polar residues" evidence="1">
    <location>
        <begin position="56"/>
        <end position="70"/>
    </location>
</feature>
<organism evidence="3">
    <name type="scientific">Ajellomyces capsulatus (strain H88)</name>
    <name type="common">Darling's disease fungus</name>
    <name type="synonym">Histoplasma capsulatum</name>
    <dbReference type="NCBI Taxonomy" id="544711"/>
    <lineage>
        <taxon>Eukaryota</taxon>
        <taxon>Fungi</taxon>
        <taxon>Dikarya</taxon>
        <taxon>Ascomycota</taxon>
        <taxon>Pezizomycotina</taxon>
        <taxon>Eurotiomycetes</taxon>
        <taxon>Eurotiomycetidae</taxon>
        <taxon>Onygenales</taxon>
        <taxon>Ajellomycetaceae</taxon>
        <taxon>Histoplasma</taxon>
    </lineage>
</organism>
<evidence type="ECO:0000313" key="3">
    <source>
        <dbReference type="Proteomes" id="UP000008142"/>
    </source>
</evidence>
<feature type="compositionally biased region" description="Basic and acidic residues" evidence="1">
    <location>
        <begin position="1"/>
        <end position="41"/>
    </location>
</feature>
<protein>
    <submittedName>
        <fullName evidence="2">Predicted protein</fullName>
    </submittedName>
</protein>
<feature type="region of interest" description="Disordered" evidence="1">
    <location>
        <begin position="1"/>
        <end position="94"/>
    </location>
</feature>
<dbReference type="Proteomes" id="UP000008142">
    <property type="component" value="Unassembled WGS sequence"/>
</dbReference>
<accession>F0USD6</accession>